<feature type="region of interest" description="Disordered" evidence="1">
    <location>
        <begin position="37"/>
        <end position="130"/>
    </location>
</feature>
<gene>
    <name evidence="4" type="ORF">SAMN05216245_10135</name>
</gene>
<keyword evidence="5" id="KW-1185">Reference proteome</keyword>
<evidence type="ECO:0000313" key="5">
    <source>
        <dbReference type="Proteomes" id="UP000198896"/>
    </source>
</evidence>
<evidence type="ECO:0000259" key="3">
    <source>
        <dbReference type="Pfam" id="PF00144"/>
    </source>
</evidence>
<dbReference type="PANTHER" id="PTHR46825">
    <property type="entry name" value="D-ALANYL-D-ALANINE-CARBOXYPEPTIDASE/ENDOPEPTIDASE AMPH"/>
    <property type="match status" value="1"/>
</dbReference>
<dbReference type="InterPro" id="IPR012338">
    <property type="entry name" value="Beta-lactam/transpept-like"/>
</dbReference>
<evidence type="ECO:0000313" key="4">
    <source>
        <dbReference type="EMBL" id="SFE01463.1"/>
    </source>
</evidence>
<feature type="compositionally biased region" description="Polar residues" evidence="1">
    <location>
        <begin position="77"/>
        <end position="88"/>
    </location>
</feature>
<organism evidence="4 5">
    <name type="scientific">Succiniclasticum ruminis DSM 9236</name>
    <dbReference type="NCBI Taxonomy" id="1123323"/>
    <lineage>
        <taxon>Bacteria</taxon>
        <taxon>Bacillati</taxon>
        <taxon>Bacillota</taxon>
        <taxon>Negativicutes</taxon>
        <taxon>Acidaminococcales</taxon>
        <taxon>Acidaminococcaceae</taxon>
        <taxon>Succiniclasticum</taxon>
    </lineage>
</organism>
<dbReference type="InterPro" id="IPR001466">
    <property type="entry name" value="Beta-lactam-related"/>
</dbReference>
<feature type="chain" id="PRO_5011664071" evidence="2">
    <location>
        <begin position="28"/>
        <end position="553"/>
    </location>
</feature>
<keyword evidence="2" id="KW-0732">Signal</keyword>
<dbReference type="PANTHER" id="PTHR46825:SF9">
    <property type="entry name" value="BETA-LACTAMASE-RELATED DOMAIN-CONTAINING PROTEIN"/>
    <property type="match status" value="1"/>
</dbReference>
<accession>A0A1I1X6W6</accession>
<proteinExistence type="predicted"/>
<dbReference type="STRING" id="1123323.SAMN05216245_10135"/>
<name>A0A1I1X6W6_9FIRM</name>
<feature type="compositionally biased region" description="Low complexity" evidence="1">
    <location>
        <begin position="89"/>
        <end position="104"/>
    </location>
</feature>
<reference evidence="4 5" key="1">
    <citation type="submission" date="2016-10" db="EMBL/GenBank/DDBJ databases">
        <authorList>
            <person name="de Groot N.N."/>
        </authorList>
    </citation>
    <scope>NUCLEOTIDE SEQUENCE [LARGE SCALE GENOMIC DNA]</scope>
    <source>
        <strain evidence="4 5">DSM 9236</strain>
    </source>
</reference>
<feature type="compositionally biased region" description="Low complexity" evidence="1">
    <location>
        <begin position="49"/>
        <end position="70"/>
    </location>
</feature>
<dbReference type="Gene3D" id="3.40.710.10">
    <property type="entry name" value="DD-peptidase/beta-lactamase superfamily"/>
    <property type="match status" value="1"/>
</dbReference>
<dbReference type="InterPro" id="IPR050491">
    <property type="entry name" value="AmpC-like"/>
</dbReference>
<protein>
    <submittedName>
        <fullName evidence="4">CubicO group peptidase, beta-lactamase class C family</fullName>
    </submittedName>
</protein>
<feature type="compositionally biased region" description="Low complexity" evidence="1">
    <location>
        <begin position="117"/>
        <end position="130"/>
    </location>
</feature>
<dbReference type="Proteomes" id="UP000198896">
    <property type="component" value="Unassembled WGS sequence"/>
</dbReference>
<evidence type="ECO:0000256" key="1">
    <source>
        <dbReference type="SAM" id="MobiDB-lite"/>
    </source>
</evidence>
<evidence type="ECO:0000256" key="2">
    <source>
        <dbReference type="SAM" id="SignalP"/>
    </source>
</evidence>
<dbReference type="EMBL" id="FONL01000001">
    <property type="protein sequence ID" value="SFE01463.1"/>
    <property type="molecule type" value="Genomic_DNA"/>
</dbReference>
<feature type="domain" description="Beta-lactamase-related" evidence="3">
    <location>
        <begin position="163"/>
        <end position="523"/>
    </location>
</feature>
<dbReference type="Pfam" id="PF00144">
    <property type="entry name" value="Beta-lactamase"/>
    <property type="match status" value="1"/>
</dbReference>
<dbReference type="AlphaFoldDB" id="A0A1I1X6W6"/>
<dbReference type="SUPFAM" id="SSF56601">
    <property type="entry name" value="beta-lactamase/transpeptidase-like"/>
    <property type="match status" value="1"/>
</dbReference>
<feature type="signal peptide" evidence="2">
    <location>
        <begin position="1"/>
        <end position="27"/>
    </location>
</feature>
<sequence length="553" mass="60820">MFPASKKQISTIAVALIFSFYTAAATAAPVAPTVRAPGASAGTVPRQISAQSTATAPQPAAEPEQALQSATEKPESTPVTTAPVETTQPVTVSAAATDTAPAASKPVTTSQPKTTEAVKSAAAQKQSATVVPGHPFRIQNKEENYNSLLSKTATRKLDAALADMIGGYGEKVPGLAVIVFKNGKEVYRNMMGNRFLSPRNKNWNLPVTSESRFRVASISKIFTAAGYMKLVEEGKINLDEDVSRYLGFTLRNPNYPNKPITSRMLLSHTSSIRDYPTPYVPFKSNVKSFFTSADCWTRGKAPGSYFSYCNLNYVLLATITEKVSGQRFDKYMTKNVLRPLDIKGSFNLRDFSSSDLQKMGTLYRKTKGESGRYYAQIDDRPIDLPSASLLSSYRPGTNAGIFSPQGGLRISPEELAHMLEMLLNQGKFKGKELLKPTTVQLMEKPVWNYNPAQPNGNIENDSIESYGLALQYFSGNGSTRPAPNRPDFDLVGHLGEAYGFIGGLMWQPGTKNGFLFLQNGFATDYKHNKGRYSRNYRWEENFMKTIIENVFPK</sequence>